<dbReference type="InterPro" id="IPR016163">
    <property type="entry name" value="Ald_DH_C"/>
</dbReference>
<feature type="domain" description="Aldehyde dehydrogenase" evidence="8">
    <location>
        <begin position="60"/>
        <end position="516"/>
    </location>
</feature>
<dbReference type="Pfam" id="PF00171">
    <property type="entry name" value="Aldedh"/>
    <property type="match status" value="1"/>
</dbReference>
<sequence length="534" mass="56055">MYRIRRAAAAAAAAAGGRPMGRGLSTSRVAQTTSATLKALGLDSYNLGVYNGAWGGSGSIVETLNPATGEVLGAVQQASARELSETLDLATAAQLTWRTLPAPRRGEVVRQMRQAIADKRQALGRLVALEMGKIEAEGVGEVQEYVDVADFAVGLSRSMAGKVLPSERPGHAMLEVWNPLGVVGVISAFNFPVAVYGWNSAVALTCGNAVVWKGAPSTSLTSVAVTKILAEVLEANALPGALCSLVCGGEDVGAQMADDRRVDLLSFTGSTRVGLQVAQRVQARFGRSLLELGGNNAIIVHADADLDLALRAVLFAAVGTAGQRCTTARRLLLHDSIHDAFVERLVAAYKQVRVGNPLDPGVLCGPLHSPAAVAAFEQGIEDVGLQGGRILCGGRALRHLPGFFVEPTVTSIAHDAPVVLREVFAPILHVSRYSNLDQAIQWNNAVAQGLSSSLFTASPEHMFRWIGPEGSDCGIVNVNIPTNGAEVGGAFGGEKETGGGRESGSTAWQQYMRRQTCTINYSGALPLAQGIKFE</sequence>
<feature type="active site" evidence="6">
    <location>
        <position position="291"/>
    </location>
</feature>
<keyword evidence="10" id="KW-1185">Reference proteome</keyword>
<dbReference type="PANTHER" id="PTHR43521:SF1">
    <property type="entry name" value="ALPHA-AMINOADIPIC SEMIALDEHYDE DEHYDROGENASE"/>
    <property type="match status" value="1"/>
</dbReference>
<accession>A0A9W8LM26</accession>
<dbReference type="Proteomes" id="UP001140172">
    <property type="component" value="Unassembled WGS sequence"/>
</dbReference>
<dbReference type="AlphaFoldDB" id="A0A9W8LM26"/>
<evidence type="ECO:0000256" key="3">
    <source>
        <dbReference type="ARBA" id="ARBA00023002"/>
    </source>
</evidence>
<dbReference type="InterPro" id="IPR044638">
    <property type="entry name" value="ALDH7A1-like"/>
</dbReference>
<dbReference type="CDD" id="cd07130">
    <property type="entry name" value="ALDH_F7_AASADH"/>
    <property type="match status" value="1"/>
</dbReference>
<evidence type="ECO:0000313" key="9">
    <source>
        <dbReference type="EMBL" id="KAJ2787401.1"/>
    </source>
</evidence>
<dbReference type="EC" id="1.2.1.3" evidence="5"/>
<dbReference type="PROSITE" id="PS00687">
    <property type="entry name" value="ALDEHYDE_DEHYDR_GLU"/>
    <property type="match status" value="1"/>
</dbReference>
<proteinExistence type="inferred from homology"/>
<dbReference type="Gene3D" id="3.40.309.10">
    <property type="entry name" value="Aldehyde Dehydrogenase, Chain A, domain 2"/>
    <property type="match status" value="1"/>
</dbReference>
<evidence type="ECO:0000256" key="1">
    <source>
        <dbReference type="ARBA" id="ARBA00009986"/>
    </source>
</evidence>
<evidence type="ECO:0000313" key="10">
    <source>
        <dbReference type="Proteomes" id="UP001140172"/>
    </source>
</evidence>
<protein>
    <recommendedName>
        <fullName evidence="5">aldehyde dehydrogenase (NAD(+))</fullName>
        <ecNumber evidence="5">1.2.1.3</ecNumber>
    </recommendedName>
</protein>
<dbReference type="SUPFAM" id="SSF53720">
    <property type="entry name" value="ALDH-like"/>
    <property type="match status" value="1"/>
</dbReference>
<comment type="caution">
    <text evidence="9">The sequence shown here is derived from an EMBL/GenBank/DDBJ whole genome shotgun (WGS) entry which is preliminary data.</text>
</comment>
<dbReference type="InterPro" id="IPR016161">
    <property type="entry name" value="Ald_DH/histidinol_DH"/>
</dbReference>
<dbReference type="OrthoDB" id="310895at2759"/>
<dbReference type="GO" id="GO:0004029">
    <property type="term" value="F:aldehyde dehydrogenase (NAD+) activity"/>
    <property type="evidence" value="ECO:0007669"/>
    <property type="project" value="UniProtKB-EC"/>
</dbReference>
<dbReference type="InterPro" id="IPR016162">
    <property type="entry name" value="Ald_DH_N"/>
</dbReference>
<evidence type="ECO:0000259" key="8">
    <source>
        <dbReference type="Pfam" id="PF00171"/>
    </source>
</evidence>
<organism evidence="9 10">
    <name type="scientific">Coemansia interrupta</name>
    <dbReference type="NCBI Taxonomy" id="1126814"/>
    <lineage>
        <taxon>Eukaryota</taxon>
        <taxon>Fungi</taxon>
        <taxon>Fungi incertae sedis</taxon>
        <taxon>Zoopagomycota</taxon>
        <taxon>Kickxellomycotina</taxon>
        <taxon>Kickxellomycetes</taxon>
        <taxon>Kickxellales</taxon>
        <taxon>Kickxellaceae</taxon>
        <taxon>Coemansia</taxon>
    </lineage>
</organism>
<dbReference type="InterPro" id="IPR015590">
    <property type="entry name" value="Aldehyde_DH_dom"/>
</dbReference>
<dbReference type="InterPro" id="IPR029510">
    <property type="entry name" value="Ald_DH_CS_GLU"/>
</dbReference>
<dbReference type="Gene3D" id="3.40.605.10">
    <property type="entry name" value="Aldehyde Dehydrogenase, Chain A, domain 1"/>
    <property type="match status" value="1"/>
</dbReference>
<comment type="subunit">
    <text evidence="2">Homotetramer.</text>
</comment>
<keyword evidence="4" id="KW-0520">NAD</keyword>
<evidence type="ECO:0000256" key="4">
    <source>
        <dbReference type="ARBA" id="ARBA00023027"/>
    </source>
</evidence>
<dbReference type="FunFam" id="3.40.309.10:FF:000018">
    <property type="entry name" value="Alpha-aminoadipic semialdehyde dehydrogenase"/>
    <property type="match status" value="1"/>
</dbReference>
<dbReference type="EMBL" id="JANBUM010000024">
    <property type="protein sequence ID" value="KAJ2787401.1"/>
    <property type="molecule type" value="Genomic_DNA"/>
</dbReference>
<evidence type="ECO:0000256" key="2">
    <source>
        <dbReference type="ARBA" id="ARBA00011881"/>
    </source>
</evidence>
<evidence type="ECO:0000256" key="6">
    <source>
        <dbReference type="PROSITE-ProRule" id="PRU10007"/>
    </source>
</evidence>
<gene>
    <name evidence="9" type="primary">ALDH7A1</name>
    <name evidence="9" type="ORF">GGI15_000766</name>
</gene>
<evidence type="ECO:0000256" key="5">
    <source>
        <dbReference type="ARBA" id="ARBA00024226"/>
    </source>
</evidence>
<comment type="similarity">
    <text evidence="1 7">Belongs to the aldehyde dehydrogenase family.</text>
</comment>
<reference evidence="9" key="1">
    <citation type="submission" date="2022-07" db="EMBL/GenBank/DDBJ databases">
        <title>Phylogenomic reconstructions and comparative analyses of Kickxellomycotina fungi.</title>
        <authorList>
            <person name="Reynolds N.K."/>
            <person name="Stajich J.E."/>
            <person name="Barry K."/>
            <person name="Grigoriev I.V."/>
            <person name="Crous P."/>
            <person name="Smith M.E."/>
        </authorList>
    </citation>
    <scope>NUCLEOTIDE SEQUENCE</scope>
    <source>
        <strain evidence="9">BCRC 34489</strain>
    </source>
</reference>
<keyword evidence="3 7" id="KW-0560">Oxidoreductase</keyword>
<name>A0A9W8LM26_9FUNG</name>
<dbReference type="PANTHER" id="PTHR43521">
    <property type="entry name" value="ALPHA-AMINOADIPIC SEMIALDEHYDE DEHYDROGENASE"/>
    <property type="match status" value="1"/>
</dbReference>
<evidence type="ECO:0000256" key="7">
    <source>
        <dbReference type="RuleBase" id="RU003345"/>
    </source>
</evidence>